<dbReference type="Proteomes" id="UP001152622">
    <property type="component" value="Chromosome 3"/>
</dbReference>
<dbReference type="EMBL" id="JAINUF010000003">
    <property type="protein sequence ID" value="KAJ8369460.1"/>
    <property type="molecule type" value="Genomic_DNA"/>
</dbReference>
<sequence length="189" mass="21929">MRQEDEQNHLKLELKANVLYRKVICDGEHHYQFVIPSSHRTRALEGKHKPADRWESKVYLVVKQIEDELPVYVVRPEEDEDGPERTLHRVSFIDLLRPCGFITSLKEGEEHAFEKINWWITRQSAMDMEIADEETEDLDCTGMEDDHGTEQAEEFYFLSASEGLVFTPALSDQPPEAEQLDAEETVVNP</sequence>
<evidence type="ECO:0000256" key="1">
    <source>
        <dbReference type="SAM" id="MobiDB-lite"/>
    </source>
</evidence>
<name>A0A9Q1FYA6_SYNKA</name>
<keyword evidence="3" id="KW-1185">Reference proteome</keyword>
<evidence type="ECO:0000313" key="2">
    <source>
        <dbReference type="EMBL" id="KAJ8369460.1"/>
    </source>
</evidence>
<dbReference type="OrthoDB" id="8445467at2759"/>
<comment type="caution">
    <text evidence="2">The sequence shown here is derived from an EMBL/GenBank/DDBJ whole genome shotgun (WGS) entry which is preliminary data.</text>
</comment>
<protein>
    <submittedName>
        <fullName evidence="2">Uncharacterized protein</fullName>
    </submittedName>
</protein>
<evidence type="ECO:0000313" key="3">
    <source>
        <dbReference type="Proteomes" id="UP001152622"/>
    </source>
</evidence>
<organism evidence="2 3">
    <name type="scientific">Synaphobranchus kaupii</name>
    <name type="common">Kaup's arrowtooth eel</name>
    <dbReference type="NCBI Taxonomy" id="118154"/>
    <lineage>
        <taxon>Eukaryota</taxon>
        <taxon>Metazoa</taxon>
        <taxon>Chordata</taxon>
        <taxon>Craniata</taxon>
        <taxon>Vertebrata</taxon>
        <taxon>Euteleostomi</taxon>
        <taxon>Actinopterygii</taxon>
        <taxon>Neopterygii</taxon>
        <taxon>Teleostei</taxon>
        <taxon>Anguilliformes</taxon>
        <taxon>Synaphobranchidae</taxon>
        <taxon>Synaphobranchus</taxon>
    </lineage>
</organism>
<gene>
    <name evidence="2" type="ORF">SKAU_G00094880</name>
</gene>
<reference evidence="2" key="1">
    <citation type="journal article" date="2023" name="Science">
        <title>Genome structures resolve the early diversification of teleost fishes.</title>
        <authorList>
            <person name="Parey E."/>
            <person name="Louis A."/>
            <person name="Montfort J."/>
            <person name="Bouchez O."/>
            <person name="Roques C."/>
            <person name="Iampietro C."/>
            <person name="Lluch J."/>
            <person name="Castinel A."/>
            <person name="Donnadieu C."/>
            <person name="Desvignes T."/>
            <person name="Floi Bucao C."/>
            <person name="Jouanno E."/>
            <person name="Wen M."/>
            <person name="Mejri S."/>
            <person name="Dirks R."/>
            <person name="Jansen H."/>
            <person name="Henkel C."/>
            <person name="Chen W.J."/>
            <person name="Zahm M."/>
            <person name="Cabau C."/>
            <person name="Klopp C."/>
            <person name="Thompson A.W."/>
            <person name="Robinson-Rechavi M."/>
            <person name="Braasch I."/>
            <person name="Lecointre G."/>
            <person name="Bobe J."/>
            <person name="Postlethwait J.H."/>
            <person name="Berthelot C."/>
            <person name="Roest Crollius H."/>
            <person name="Guiguen Y."/>
        </authorList>
    </citation>
    <scope>NUCLEOTIDE SEQUENCE</scope>
    <source>
        <strain evidence="2">WJC10195</strain>
    </source>
</reference>
<feature type="compositionally biased region" description="Acidic residues" evidence="1">
    <location>
        <begin position="178"/>
        <end position="189"/>
    </location>
</feature>
<accession>A0A9Q1FYA6</accession>
<feature type="region of interest" description="Disordered" evidence="1">
    <location>
        <begin position="168"/>
        <end position="189"/>
    </location>
</feature>
<proteinExistence type="predicted"/>
<dbReference type="AlphaFoldDB" id="A0A9Q1FYA6"/>